<evidence type="ECO:0000313" key="2">
    <source>
        <dbReference type="EMBL" id="KAL1268792.1"/>
    </source>
</evidence>
<evidence type="ECO:0000313" key="3">
    <source>
        <dbReference type="Proteomes" id="UP001558613"/>
    </source>
</evidence>
<dbReference type="InterPro" id="IPR042566">
    <property type="entry name" value="L1_C"/>
</dbReference>
<dbReference type="Proteomes" id="UP001558613">
    <property type="component" value="Unassembled WGS sequence"/>
</dbReference>
<sequence>MDKQRVLNAARQSGTDPEGSADAGPKISFFNDYSAMVIKKHKAFDEVKKRLQKKKIEYALLYPATLRLTINGTVRHFASPDDVSAFINSLG</sequence>
<organism evidence="2 3">
    <name type="scientific">Cirrhinus molitorella</name>
    <name type="common">mud carp</name>
    <dbReference type="NCBI Taxonomy" id="172907"/>
    <lineage>
        <taxon>Eukaryota</taxon>
        <taxon>Metazoa</taxon>
        <taxon>Chordata</taxon>
        <taxon>Craniata</taxon>
        <taxon>Vertebrata</taxon>
        <taxon>Euteleostomi</taxon>
        <taxon>Actinopterygii</taxon>
        <taxon>Neopterygii</taxon>
        <taxon>Teleostei</taxon>
        <taxon>Ostariophysi</taxon>
        <taxon>Cypriniformes</taxon>
        <taxon>Cyprinidae</taxon>
        <taxon>Labeoninae</taxon>
        <taxon>Labeonini</taxon>
        <taxon>Cirrhinus</taxon>
    </lineage>
</organism>
<gene>
    <name evidence="2" type="ORF">QQF64_034155</name>
</gene>
<reference evidence="2 3" key="1">
    <citation type="submission" date="2023-09" db="EMBL/GenBank/DDBJ databases">
        <authorList>
            <person name="Wang M."/>
        </authorList>
    </citation>
    <scope>NUCLEOTIDE SEQUENCE [LARGE SCALE GENOMIC DNA]</scope>
    <source>
        <strain evidence="2">GT-2023</strain>
        <tissue evidence="2">Liver</tissue>
    </source>
</reference>
<proteinExistence type="predicted"/>
<keyword evidence="3" id="KW-1185">Reference proteome</keyword>
<dbReference type="Gene3D" id="3.30.250.20">
    <property type="entry name" value="L1 transposable element, C-terminal domain"/>
    <property type="match status" value="1"/>
</dbReference>
<evidence type="ECO:0000256" key="1">
    <source>
        <dbReference type="SAM" id="MobiDB-lite"/>
    </source>
</evidence>
<name>A0ABR3MVZ9_9TELE</name>
<accession>A0ABR3MVZ9</accession>
<feature type="region of interest" description="Disordered" evidence="1">
    <location>
        <begin position="1"/>
        <end position="24"/>
    </location>
</feature>
<dbReference type="EMBL" id="JAYMGO010000009">
    <property type="protein sequence ID" value="KAL1268792.1"/>
    <property type="molecule type" value="Genomic_DNA"/>
</dbReference>
<comment type="caution">
    <text evidence="2">The sequence shown here is derived from an EMBL/GenBank/DDBJ whole genome shotgun (WGS) entry which is preliminary data.</text>
</comment>
<protein>
    <submittedName>
        <fullName evidence="2">Uncharacterized protein</fullName>
    </submittedName>
</protein>